<keyword evidence="4" id="KW-1185">Reference proteome</keyword>
<reference evidence="3 4" key="1">
    <citation type="submission" date="2013-09" db="EMBL/GenBank/DDBJ databases">
        <title>Genome sequencing of Phaeobacter antarcticus sp. nov. SM1211.</title>
        <authorList>
            <person name="Zhang X.-Y."/>
            <person name="Liu C."/>
            <person name="Chen X.-L."/>
            <person name="Xie B.-B."/>
            <person name="Qin Q.-L."/>
            <person name="Rong J.-C."/>
            <person name="Zhang Y.-Z."/>
        </authorList>
    </citation>
    <scope>NUCLEOTIDE SEQUENCE [LARGE SCALE GENOMIC DNA]</scope>
    <source>
        <strain evidence="3 4">SM1211</strain>
    </source>
</reference>
<comment type="caution">
    <text evidence="3">The sequence shown here is derived from an EMBL/GenBank/DDBJ whole genome shotgun (WGS) entry which is preliminary data.</text>
</comment>
<organism evidence="3 4">
    <name type="scientific">Puniceibacterium antarcticum</name>
    <dbReference type="NCBI Taxonomy" id="1206336"/>
    <lineage>
        <taxon>Bacteria</taxon>
        <taxon>Pseudomonadati</taxon>
        <taxon>Pseudomonadota</taxon>
        <taxon>Alphaproteobacteria</taxon>
        <taxon>Rhodobacterales</taxon>
        <taxon>Paracoccaceae</taxon>
        <taxon>Puniceibacterium</taxon>
    </lineage>
</organism>
<sequence>MKHVLLSLALIPLPLASPAQVIQNNTQLSVTQGIFCEIDSVATMDAPGTAAGHIELYDHTPEFQWLGSVVPMVPGLSFGVRVDTVGPQAFGDTVITLTHPPLIGTDITEQTYVTTLGGEGPSVNAYTFDLPMELVTGTWTFTARQNGQELYSAQFTVVPRAQAPQIALGCESNLMS</sequence>
<evidence type="ECO:0000313" key="3">
    <source>
        <dbReference type="EMBL" id="PIL21223.1"/>
    </source>
</evidence>
<dbReference type="InterPro" id="IPR024331">
    <property type="entry name" value="DUF3859"/>
</dbReference>
<dbReference type="EMBL" id="AWWI01000044">
    <property type="protein sequence ID" value="PIL21223.1"/>
    <property type="molecule type" value="Genomic_DNA"/>
</dbReference>
<keyword evidence="1" id="KW-0732">Signal</keyword>
<feature type="signal peptide" evidence="1">
    <location>
        <begin position="1"/>
        <end position="19"/>
    </location>
</feature>
<dbReference type="OrthoDB" id="7864302at2"/>
<accession>A0A2G8RIA6</accession>
<protein>
    <recommendedName>
        <fullName evidence="2">DUF3859 domain-containing protein</fullName>
    </recommendedName>
</protein>
<dbReference type="Proteomes" id="UP000231259">
    <property type="component" value="Unassembled WGS sequence"/>
</dbReference>
<evidence type="ECO:0000313" key="4">
    <source>
        <dbReference type="Proteomes" id="UP000231259"/>
    </source>
</evidence>
<dbReference type="RefSeq" id="WP_099909958.1">
    <property type="nucleotide sequence ID" value="NZ_AWWI01000044.1"/>
</dbReference>
<feature type="domain" description="DUF3859" evidence="2">
    <location>
        <begin position="29"/>
        <end position="157"/>
    </location>
</feature>
<dbReference type="AlphaFoldDB" id="A0A2G8RIA6"/>
<gene>
    <name evidence="3" type="ORF">P775_05350</name>
</gene>
<feature type="chain" id="PRO_5013802463" description="DUF3859 domain-containing protein" evidence="1">
    <location>
        <begin position="20"/>
        <end position="176"/>
    </location>
</feature>
<dbReference type="Gene3D" id="2.60.40.2390">
    <property type="match status" value="1"/>
</dbReference>
<name>A0A2G8RIA6_9RHOB</name>
<evidence type="ECO:0000259" key="2">
    <source>
        <dbReference type="Pfam" id="PF12975"/>
    </source>
</evidence>
<proteinExistence type="predicted"/>
<dbReference type="Pfam" id="PF12975">
    <property type="entry name" value="DUF3859"/>
    <property type="match status" value="1"/>
</dbReference>
<evidence type="ECO:0000256" key="1">
    <source>
        <dbReference type="SAM" id="SignalP"/>
    </source>
</evidence>